<organism evidence="1">
    <name type="scientific">marine metagenome</name>
    <dbReference type="NCBI Taxonomy" id="408172"/>
    <lineage>
        <taxon>unclassified sequences</taxon>
        <taxon>metagenomes</taxon>
        <taxon>ecological metagenomes</taxon>
    </lineage>
</organism>
<dbReference type="SUPFAM" id="SSF56935">
    <property type="entry name" value="Porins"/>
    <property type="match status" value="1"/>
</dbReference>
<feature type="non-terminal residue" evidence="1">
    <location>
        <position position="329"/>
    </location>
</feature>
<name>A0A382PKU8_9ZZZZ</name>
<evidence type="ECO:0008006" key="2">
    <source>
        <dbReference type="Google" id="ProtNLM"/>
    </source>
</evidence>
<dbReference type="AlphaFoldDB" id="A0A382PKU8"/>
<sequence length="329" mass="36099">MSKSCYISFIFFLISGIVLSQDPPDPPDAVTKVSTSAANWLKIESGVRGIGMGGSQAASGRGLSGAYYNPASIAFIESSEAYFSKSQYLAGITHNTIAYGTRLTPTDYFGLHLFYLDSGEMEVTTVPSPNGTGEYFNVLDISLRLMYGKQLTDRLRVGGSVKYIREEIYTTYMQSFVFDLGSNFNTGIYGIILGMSVSNFGPDVQFQGEGLQVEVDPEDDISGFQQKITKKFSVPLVFRLGLQKDVELKGLLGSIHRLTVSMDAINPIDYTVYGGMGAEYSWRDMLFVRGGTHLFHDTAGMSLGGGVKWKIIALDFAYVNYGILEETLQ</sequence>
<gene>
    <name evidence="1" type="ORF">METZ01_LOCUS325456</name>
</gene>
<dbReference type="EMBL" id="UINC01107320">
    <property type="protein sequence ID" value="SVC72602.1"/>
    <property type="molecule type" value="Genomic_DNA"/>
</dbReference>
<accession>A0A382PKU8</accession>
<reference evidence="1" key="1">
    <citation type="submission" date="2018-05" db="EMBL/GenBank/DDBJ databases">
        <authorList>
            <person name="Lanie J.A."/>
            <person name="Ng W.-L."/>
            <person name="Kazmierczak K.M."/>
            <person name="Andrzejewski T.M."/>
            <person name="Davidsen T.M."/>
            <person name="Wayne K.J."/>
            <person name="Tettelin H."/>
            <person name="Glass J.I."/>
            <person name="Rusch D."/>
            <person name="Podicherti R."/>
            <person name="Tsui H.-C.T."/>
            <person name="Winkler M.E."/>
        </authorList>
    </citation>
    <scope>NUCLEOTIDE SEQUENCE</scope>
</reference>
<evidence type="ECO:0000313" key="1">
    <source>
        <dbReference type="EMBL" id="SVC72602.1"/>
    </source>
</evidence>
<proteinExistence type="predicted"/>
<protein>
    <recommendedName>
        <fullName evidence="2">PorV/PorQ family protein</fullName>
    </recommendedName>
</protein>
<dbReference type="Gene3D" id="2.40.160.60">
    <property type="entry name" value="Outer membrane protein transport protein (OMPP1/FadL/TodX)"/>
    <property type="match status" value="1"/>
</dbReference>
<dbReference type="NCBIfam" id="NF033709">
    <property type="entry name" value="PorV_fam"/>
    <property type="match status" value="1"/>
</dbReference>